<proteinExistence type="predicted"/>
<dbReference type="Proteomes" id="UP001604002">
    <property type="component" value="Unassembled WGS sequence"/>
</dbReference>
<name>A0ABW6ZXN2_9HYPH</name>
<reference evidence="1 2" key="1">
    <citation type="submission" date="2024-02" db="EMBL/GenBank/DDBJ databases">
        <title>Expansion and revision of Xanthobacter and proposal of Roseixanthobacter gen. nov.</title>
        <authorList>
            <person name="Soltysiak M.P.M."/>
            <person name="Jalihal A."/>
            <person name="Ory A."/>
            <person name="Chrisophersen C."/>
            <person name="Lee A.D."/>
            <person name="Boulton J."/>
            <person name="Springer M."/>
        </authorList>
    </citation>
    <scope>NUCLEOTIDE SEQUENCE [LARGE SCALE GENOMIC DNA]</scope>
    <source>
        <strain evidence="1 2">23A</strain>
    </source>
</reference>
<dbReference type="EMBL" id="JBAFVH010000008">
    <property type="protein sequence ID" value="MFG1373515.1"/>
    <property type="molecule type" value="Genomic_DNA"/>
</dbReference>
<organism evidence="1 2">
    <name type="scientific">Xanthobacter oligotrophicus</name>
    <dbReference type="NCBI Taxonomy" id="2607286"/>
    <lineage>
        <taxon>Bacteria</taxon>
        <taxon>Pseudomonadati</taxon>
        <taxon>Pseudomonadota</taxon>
        <taxon>Alphaproteobacteria</taxon>
        <taxon>Hyphomicrobiales</taxon>
        <taxon>Xanthobacteraceae</taxon>
        <taxon>Xanthobacter</taxon>
    </lineage>
</organism>
<dbReference type="InterPro" id="IPR009050">
    <property type="entry name" value="Globin-like_sf"/>
</dbReference>
<protein>
    <submittedName>
        <fullName evidence="1">Group III truncated hemoglobin</fullName>
    </submittedName>
</protein>
<evidence type="ECO:0000313" key="2">
    <source>
        <dbReference type="Proteomes" id="UP001604002"/>
    </source>
</evidence>
<keyword evidence="2" id="KW-1185">Reference proteome</keyword>
<dbReference type="CDD" id="cd08916">
    <property type="entry name" value="TrHb3_P"/>
    <property type="match status" value="1"/>
</dbReference>
<dbReference type="RefSeq" id="WP_393993274.1">
    <property type="nucleotide sequence ID" value="NZ_JBAFVH010000008.1"/>
</dbReference>
<sequence>MTAPAPTPPAGHKAGSRPDMVSALKLPAAGAGTADFGGYAFVAVDAAPGTPGLFILTKRVGASLYPVYAGEGTNLAEAIAVFGAANPNEAALVDTLFIMERPLARVRAHTLSDIVGRFNPPLNVENRTAQAAPEIAALVADRAEGFSGHGEQPGADMTVSEDDLMRLVKDFYSKASADPVLGPVFARAIPDWEGHYQIVQNFWSRTLLGTTRYSGMPFASHIPLQLKPEHFVRWVALFKDTANHVLEPVAAARAIAKVEHMSTCFQAGLFPPDLAGTAATGHPHRD</sequence>
<dbReference type="SUPFAM" id="SSF46458">
    <property type="entry name" value="Globin-like"/>
    <property type="match status" value="1"/>
</dbReference>
<dbReference type="Gene3D" id="1.10.490.10">
    <property type="entry name" value="Globins"/>
    <property type="match status" value="1"/>
</dbReference>
<accession>A0ABW6ZXN2</accession>
<comment type="caution">
    <text evidence="1">The sequence shown here is derived from an EMBL/GenBank/DDBJ whole genome shotgun (WGS) entry which is preliminary data.</text>
</comment>
<dbReference type="InterPro" id="IPR012292">
    <property type="entry name" value="Globin/Proto"/>
</dbReference>
<gene>
    <name evidence="1" type="ORF">V5F32_15175</name>
</gene>
<evidence type="ECO:0000313" key="1">
    <source>
        <dbReference type="EMBL" id="MFG1373515.1"/>
    </source>
</evidence>